<feature type="transmembrane region" description="Helical" evidence="13">
    <location>
        <begin position="105"/>
        <end position="122"/>
    </location>
</feature>
<keyword evidence="8" id="KW-0630">Potassium</keyword>
<dbReference type="PANTHER" id="PTHR32468:SF81">
    <property type="entry name" value="CATION_H(+) ANTIPORTER 19"/>
    <property type="match status" value="1"/>
</dbReference>
<evidence type="ECO:0000313" key="17">
    <source>
        <dbReference type="EMBL" id="PKA48889.1"/>
    </source>
</evidence>
<evidence type="ECO:0000256" key="6">
    <source>
        <dbReference type="ARBA" id="ARBA00022538"/>
    </source>
</evidence>
<dbReference type="FunFam" id="1.20.1530.20:FF:000003">
    <property type="entry name" value="Cation/H(+) antiporter 15"/>
    <property type="match status" value="1"/>
</dbReference>
<keyword evidence="5" id="KW-0050">Antiport</keyword>
<dbReference type="Pfam" id="PF00999">
    <property type="entry name" value="Na_H_Exchanger"/>
    <property type="match status" value="1"/>
</dbReference>
<evidence type="ECO:0000259" key="16">
    <source>
        <dbReference type="Pfam" id="PF23259"/>
    </source>
</evidence>
<dbReference type="GO" id="GO:0012505">
    <property type="term" value="C:endomembrane system"/>
    <property type="evidence" value="ECO:0007669"/>
    <property type="project" value="TreeGrafter"/>
</dbReference>
<evidence type="ECO:0000313" key="18">
    <source>
        <dbReference type="Proteomes" id="UP000236161"/>
    </source>
</evidence>
<evidence type="ECO:0000256" key="11">
    <source>
        <dbReference type="ARBA" id="ARBA00023136"/>
    </source>
</evidence>
<evidence type="ECO:0000256" key="10">
    <source>
        <dbReference type="ARBA" id="ARBA00023065"/>
    </source>
</evidence>
<dbReference type="GO" id="GO:0006885">
    <property type="term" value="P:regulation of pH"/>
    <property type="evidence" value="ECO:0007669"/>
    <property type="project" value="UniProtKB-ARBA"/>
</dbReference>
<dbReference type="GO" id="GO:0009941">
    <property type="term" value="C:chloroplast envelope"/>
    <property type="evidence" value="ECO:0007669"/>
    <property type="project" value="UniProtKB-SubCell"/>
</dbReference>
<comment type="similarity">
    <text evidence="12">Belongs to the monovalent cation:proton antiporter 2 (CPA2) transporter (TC 2.A.37) family. CHX (TC 2.A.37.4) subfamily.</text>
</comment>
<keyword evidence="6" id="KW-0633">Potassium transport</keyword>
<feature type="transmembrane region" description="Helical" evidence="13">
    <location>
        <begin position="350"/>
        <end position="375"/>
    </location>
</feature>
<feature type="domain" description="Cation/H(+) antiporter central" evidence="15">
    <location>
        <begin position="488"/>
        <end position="627"/>
    </location>
</feature>
<dbReference type="InterPro" id="IPR057291">
    <property type="entry name" value="CHX17_2nd"/>
</dbReference>
<dbReference type="Proteomes" id="UP000236161">
    <property type="component" value="Unassembled WGS sequence"/>
</dbReference>
<evidence type="ECO:0000259" key="15">
    <source>
        <dbReference type="Pfam" id="PF23256"/>
    </source>
</evidence>
<protein>
    <submittedName>
        <fullName evidence="17">Cation/H(+) antiporter 19</fullName>
    </submittedName>
</protein>
<evidence type="ECO:0000256" key="4">
    <source>
        <dbReference type="ARBA" id="ARBA00022448"/>
    </source>
</evidence>
<evidence type="ECO:0000256" key="1">
    <source>
        <dbReference type="ARBA" id="ARBA00003198"/>
    </source>
</evidence>
<feature type="transmembrane region" description="Helical" evidence="13">
    <location>
        <begin position="414"/>
        <end position="435"/>
    </location>
</feature>
<feature type="transmembrane region" description="Helical" evidence="13">
    <location>
        <begin position="134"/>
        <end position="156"/>
    </location>
</feature>
<dbReference type="EMBL" id="KZ452102">
    <property type="protein sequence ID" value="PKA48889.1"/>
    <property type="molecule type" value="Genomic_DNA"/>
</dbReference>
<keyword evidence="11 13" id="KW-0472">Membrane</keyword>
<dbReference type="Pfam" id="PF23259">
    <property type="entry name" value="CHX17_C"/>
    <property type="match status" value="1"/>
</dbReference>
<feature type="transmembrane region" description="Helical" evidence="13">
    <location>
        <begin position="232"/>
        <end position="251"/>
    </location>
</feature>
<sequence>MAAAGNGMATATATATAGLAPMKATSDGAWQGESPLDYALPLAILQICLVVIVTRGLAFLLRPLRQPRVIAEIIGGILLGPSALGRSKTFLDYVFPKRSLTVLDTLANLGLLFFLFLVGLELDLRAIRRTGRPALAIALAGITLPFVLGIGTSFILRSTVNTGVRGGPFLVFMGVALSITAFPVLARILAELKLLTTDVGRMAMSAAAVNDVAAWILLALAIALSGSSSPLVSLWVFLSSAAFVAGAALFLRPALTWVSRRSPDGEPVKEVYICATFSAVLAAGFATDAIGIHALFGAFIVGILVPKDGPFASVLIEKIEDLISGLFLPLYFVSSGLKTNVATISGARSWGLLVLVITNACVGKILGTIISAALLRVPLRECFALGFLMNTKGLVELIVLNIGRDRKVLNDETFAILVLMALFTTFITTPIVIAVHKPAHRAVPYKHRTILRKDNDVHSELRILACFHGSRNIPTLINLIESSRGTRRRGLTVYAMHLMELSERSSAISMVHKARRDGLPFWNKSRAADDVVVVAFEAYRQLSSVSIRPMTAISDLSTIHEDIIASAMDKRAALIVLPFHKVQRLDGGFESLGAAHQSVNRRVLLDAPCSVSVLIDRGLGGAAHIPASDVAFSVAVLFFGGADDREALAYGSRIAEHPGIALTLFRFVPTSGGVGDDDADELAIKRFCSKAGTAVREAVADGGARLTAAIQSAGRFNLFLVGRRAMAAAMLERTDCPELGPVGSYLVSPWFSPAASVLVVQSYESKLGNNASLSESAVETCNLPDTPPVAVCSEKSSPSDQQDVV</sequence>
<name>A0A2I0A014_9ASPA</name>
<dbReference type="OrthoDB" id="2687058at2759"/>
<keyword evidence="7 13" id="KW-0812">Transmembrane</keyword>
<reference evidence="17 18" key="1">
    <citation type="journal article" date="2017" name="Nature">
        <title>The Apostasia genome and the evolution of orchids.</title>
        <authorList>
            <person name="Zhang G.Q."/>
            <person name="Liu K.W."/>
            <person name="Li Z."/>
            <person name="Lohaus R."/>
            <person name="Hsiao Y.Y."/>
            <person name="Niu S.C."/>
            <person name="Wang J.Y."/>
            <person name="Lin Y.C."/>
            <person name="Xu Q."/>
            <person name="Chen L.J."/>
            <person name="Yoshida K."/>
            <person name="Fujiwara S."/>
            <person name="Wang Z.W."/>
            <person name="Zhang Y.Q."/>
            <person name="Mitsuda N."/>
            <person name="Wang M."/>
            <person name="Liu G.H."/>
            <person name="Pecoraro L."/>
            <person name="Huang H.X."/>
            <person name="Xiao X.J."/>
            <person name="Lin M."/>
            <person name="Wu X.Y."/>
            <person name="Wu W.L."/>
            <person name="Chen Y.Y."/>
            <person name="Chang S.B."/>
            <person name="Sakamoto S."/>
            <person name="Ohme-Takagi M."/>
            <person name="Yagi M."/>
            <person name="Zeng S.J."/>
            <person name="Shen C.Y."/>
            <person name="Yeh C.M."/>
            <person name="Luo Y.B."/>
            <person name="Tsai W.C."/>
            <person name="Van de Peer Y."/>
            <person name="Liu Z.J."/>
        </authorList>
    </citation>
    <scope>NUCLEOTIDE SEQUENCE [LARGE SCALE GENOMIC DNA]</scope>
    <source>
        <strain evidence="18">cv. Shenzhen</strain>
        <tissue evidence="17">Stem</tissue>
    </source>
</reference>
<evidence type="ECO:0000256" key="7">
    <source>
        <dbReference type="ARBA" id="ARBA00022692"/>
    </source>
</evidence>
<keyword evidence="18" id="KW-1185">Reference proteome</keyword>
<feature type="domain" description="Cation/H+ exchanger transmembrane" evidence="14">
    <location>
        <begin position="56"/>
        <end position="431"/>
    </location>
</feature>
<feature type="transmembrane region" description="Helical" evidence="13">
    <location>
        <begin position="38"/>
        <end position="57"/>
    </location>
</feature>
<keyword evidence="10" id="KW-0406">Ion transport</keyword>
<evidence type="ECO:0000256" key="5">
    <source>
        <dbReference type="ARBA" id="ARBA00022449"/>
    </source>
</evidence>
<dbReference type="GO" id="GO:0016020">
    <property type="term" value="C:membrane"/>
    <property type="evidence" value="ECO:0007669"/>
    <property type="project" value="UniProtKB-SubCell"/>
</dbReference>
<dbReference type="GO" id="GO:0015297">
    <property type="term" value="F:antiporter activity"/>
    <property type="evidence" value="ECO:0007669"/>
    <property type="project" value="UniProtKB-KW"/>
</dbReference>
<dbReference type="Pfam" id="PF23256">
    <property type="entry name" value="CHX17_2nd"/>
    <property type="match status" value="1"/>
</dbReference>
<feature type="transmembrane region" description="Helical" evidence="13">
    <location>
        <begin position="168"/>
        <end position="190"/>
    </location>
</feature>
<feature type="transmembrane region" description="Helical" evidence="13">
    <location>
        <begin position="382"/>
        <end position="402"/>
    </location>
</feature>
<evidence type="ECO:0000259" key="14">
    <source>
        <dbReference type="Pfam" id="PF00999"/>
    </source>
</evidence>
<feature type="transmembrane region" description="Helical" evidence="13">
    <location>
        <begin position="69"/>
        <end position="85"/>
    </location>
</feature>
<keyword evidence="9 13" id="KW-1133">Transmembrane helix</keyword>
<organism evidence="17 18">
    <name type="scientific">Apostasia shenzhenica</name>
    <dbReference type="NCBI Taxonomy" id="1088818"/>
    <lineage>
        <taxon>Eukaryota</taxon>
        <taxon>Viridiplantae</taxon>
        <taxon>Streptophyta</taxon>
        <taxon>Embryophyta</taxon>
        <taxon>Tracheophyta</taxon>
        <taxon>Spermatophyta</taxon>
        <taxon>Magnoliopsida</taxon>
        <taxon>Liliopsida</taxon>
        <taxon>Asparagales</taxon>
        <taxon>Orchidaceae</taxon>
        <taxon>Apostasioideae</taxon>
        <taxon>Apostasia</taxon>
    </lineage>
</organism>
<proteinExistence type="inferred from homology"/>
<dbReference type="InterPro" id="IPR006153">
    <property type="entry name" value="Cation/H_exchanger_TM"/>
</dbReference>
<evidence type="ECO:0000256" key="13">
    <source>
        <dbReference type="SAM" id="Phobius"/>
    </source>
</evidence>
<evidence type="ECO:0000256" key="8">
    <source>
        <dbReference type="ARBA" id="ARBA00022958"/>
    </source>
</evidence>
<evidence type="ECO:0000256" key="12">
    <source>
        <dbReference type="ARBA" id="ARBA00038341"/>
    </source>
</evidence>
<dbReference type="Gene3D" id="1.20.1530.20">
    <property type="match status" value="1"/>
</dbReference>
<evidence type="ECO:0000256" key="3">
    <source>
        <dbReference type="ARBA" id="ARBA00004141"/>
    </source>
</evidence>
<dbReference type="InterPro" id="IPR057290">
    <property type="entry name" value="CHX17_C"/>
</dbReference>
<accession>A0A2I0A014</accession>
<dbReference type="PANTHER" id="PTHR32468">
    <property type="entry name" value="CATION/H + ANTIPORTER"/>
    <property type="match status" value="1"/>
</dbReference>
<feature type="transmembrane region" description="Helical" evidence="13">
    <location>
        <begin position="272"/>
        <end position="305"/>
    </location>
</feature>
<dbReference type="GO" id="GO:0006813">
    <property type="term" value="P:potassium ion transport"/>
    <property type="evidence" value="ECO:0007669"/>
    <property type="project" value="UniProtKB-KW"/>
</dbReference>
<dbReference type="InterPro" id="IPR038770">
    <property type="entry name" value="Na+/solute_symporter_sf"/>
</dbReference>
<dbReference type="GO" id="GO:1902600">
    <property type="term" value="P:proton transmembrane transport"/>
    <property type="evidence" value="ECO:0007669"/>
    <property type="project" value="InterPro"/>
</dbReference>
<comment type="subcellular location">
    <subcellularLocation>
        <location evidence="3">Membrane</location>
        <topology evidence="3">Multi-pass membrane protein</topology>
    </subcellularLocation>
    <subcellularLocation>
        <location evidence="2">Plastid</location>
        <location evidence="2">Chloroplast envelope</location>
    </subcellularLocation>
</comment>
<evidence type="ECO:0000256" key="2">
    <source>
        <dbReference type="ARBA" id="ARBA00004119"/>
    </source>
</evidence>
<evidence type="ECO:0000256" key="9">
    <source>
        <dbReference type="ARBA" id="ARBA00022989"/>
    </source>
</evidence>
<dbReference type="AlphaFoldDB" id="A0A2I0A014"/>
<feature type="domain" description="Cation/H(+) antiporter C-terminal" evidence="16">
    <location>
        <begin position="632"/>
        <end position="766"/>
    </location>
</feature>
<comment type="function">
    <text evidence="1">May function as sodium-coupled metabolite transporter across the chloroplast envelope.</text>
</comment>
<feature type="transmembrane region" description="Helical" evidence="13">
    <location>
        <begin position="202"/>
        <end position="226"/>
    </location>
</feature>
<keyword evidence="4" id="KW-0813">Transport</keyword>
<gene>
    <name evidence="17" type="primary">CHX19</name>
    <name evidence="17" type="ORF">AXF42_Ash016405</name>
</gene>
<dbReference type="InterPro" id="IPR050794">
    <property type="entry name" value="CPA2_transporter"/>
</dbReference>